<reference evidence="2 3" key="1">
    <citation type="submission" date="2019-02" db="EMBL/GenBank/DDBJ databases">
        <title>Deep-cultivation of Planctomycetes and their phenomic and genomic characterization uncovers novel biology.</title>
        <authorList>
            <person name="Wiegand S."/>
            <person name="Jogler M."/>
            <person name="Boedeker C."/>
            <person name="Pinto D."/>
            <person name="Vollmers J."/>
            <person name="Rivas-Marin E."/>
            <person name="Kohn T."/>
            <person name="Peeters S.H."/>
            <person name="Heuer A."/>
            <person name="Rast P."/>
            <person name="Oberbeckmann S."/>
            <person name="Bunk B."/>
            <person name="Jeske O."/>
            <person name="Meyerdierks A."/>
            <person name="Storesund J.E."/>
            <person name="Kallscheuer N."/>
            <person name="Luecker S."/>
            <person name="Lage O.M."/>
            <person name="Pohl T."/>
            <person name="Merkel B.J."/>
            <person name="Hornburger P."/>
            <person name="Mueller R.-W."/>
            <person name="Bruemmer F."/>
            <person name="Labrenz M."/>
            <person name="Spormann A.M."/>
            <person name="Op den Camp H."/>
            <person name="Overmann J."/>
            <person name="Amann R."/>
            <person name="Jetten M.S.M."/>
            <person name="Mascher T."/>
            <person name="Medema M.H."/>
            <person name="Devos D.P."/>
            <person name="Kaster A.-K."/>
            <person name="Ovreas L."/>
            <person name="Rohde M."/>
            <person name="Galperin M.Y."/>
            <person name="Jogler C."/>
        </authorList>
    </citation>
    <scope>NUCLEOTIDE SEQUENCE [LARGE SCALE GENOMIC DNA]</scope>
    <source>
        <strain evidence="2 3">Pla85_3_4</strain>
    </source>
</reference>
<name>A0A518DPG7_9BACT</name>
<sequence length="115" mass="12532">MKMILAIIQPTKLRAVKEALAKIGVERLSVCDAQGYGRQRGQTALYRGLEYKTHLLRKIVLEIAVNDDFLERAVSTISDAARTGSEGNIGDGKIFVMPLHEAVRLGEPATGPEAI</sequence>
<feature type="modified residue" description="O-UMP-tyrosine" evidence="1">
    <location>
        <position position="51"/>
    </location>
</feature>
<dbReference type="PROSITE" id="PS51343">
    <property type="entry name" value="PII_GLNB_DOM"/>
    <property type="match status" value="1"/>
</dbReference>
<keyword evidence="3" id="KW-1185">Reference proteome</keyword>
<proteinExistence type="predicted"/>
<dbReference type="Pfam" id="PF00543">
    <property type="entry name" value="P-II"/>
    <property type="match status" value="1"/>
</dbReference>
<gene>
    <name evidence="2" type="primary">glnB_2</name>
    <name evidence="2" type="ORF">Pla8534_15140</name>
</gene>
<accession>A0A518DPG7</accession>
<dbReference type="GO" id="GO:0005524">
    <property type="term" value="F:ATP binding"/>
    <property type="evidence" value="ECO:0007669"/>
    <property type="project" value="TreeGrafter"/>
</dbReference>
<dbReference type="GO" id="GO:0005829">
    <property type="term" value="C:cytosol"/>
    <property type="evidence" value="ECO:0007669"/>
    <property type="project" value="TreeGrafter"/>
</dbReference>
<dbReference type="AlphaFoldDB" id="A0A518DPG7"/>
<dbReference type="EMBL" id="CP036433">
    <property type="protein sequence ID" value="QDU93731.1"/>
    <property type="molecule type" value="Genomic_DNA"/>
</dbReference>
<dbReference type="GO" id="GO:0030234">
    <property type="term" value="F:enzyme regulator activity"/>
    <property type="evidence" value="ECO:0007669"/>
    <property type="project" value="InterPro"/>
</dbReference>
<dbReference type="InterPro" id="IPR015867">
    <property type="entry name" value="N-reg_PII/ATP_PRibTrfase_C"/>
</dbReference>
<dbReference type="InterPro" id="IPR002187">
    <property type="entry name" value="N-reg_PII"/>
</dbReference>
<dbReference type="OrthoDB" id="9802729at2"/>
<dbReference type="PANTHER" id="PTHR30115">
    <property type="entry name" value="NITROGEN REGULATORY PROTEIN P-II"/>
    <property type="match status" value="1"/>
</dbReference>
<protein>
    <submittedName>
        <fullName evidence="2">Nitrogen regulatory protein P-II</fullName>
    </submittedName>
</protein>
<dbReference type="InterPro" id="IPR011322">
    <property type="entry name" value="N-reg_PII-like_a/b"/>
</dbReference>
<dbReference type="Proteomes" id="UP000317648">
    <property type="component" value="Chromosome"/>
</dbReference>
<evidence type="ECO:0000313" key="3">
    <source>
        <dbReference type="Proteomes" id="UP000317648"/>
    </source>
</evidence>
<dbReference type="SMART" id="SM00938">
    <property type="entry name" value="P-II"/>
    <property type="match status" value="1"/>
</dbReference>
<evidence type="ECO:0000313" key="2">
    <source>
        <dbReference type="EMBL" id="QDU93731.1"/>
    </source>
</evidence>
<organism evidence="2 3">
    <name type="scientific">Lignipirellula cremea</name>
    <dbReference type="NCBI Taxonomy" id="2528010"/>
    <lineage>
        <taxon>Bacteria</taxon>
        <taxon>Pseudomonadati</taxon>
        <taxon>Planctomycetota</taxon>
        <taxon>Planctomycetia</taxon>
        <taxon>Pirellulales</taxon>
        <taxon>Pirellulaceae</taxon>
        <taxon>Lignipirellula</taxon>
    </lineage>
</organism>
<keyword evidence="1" id="KW-0597">Phosphoprotein</keyword>
<dbReference type="Gene3D" id="3.30.70.120">
    <property type="match status" value="1"/>
</dbReference>
<dbReference type="GO" id="GO:0006808">
    <property type="term" value="P:regulation of nitrogen utilization"/>
    <property type="evidence" value="ECO:0007669"/>
    <property type="project" value="InterPro"/>
</dbReference>
<dbReference type="SUPFAM" id="SSF54913">
    <property type="entry name" value="GlnB-like"/>
    <property type="match status" value="1"/>
</dbReference>
<dbReference type="KEGG" id="lcre:Pla8534_15140"/>
<evidence type="ECO:0000256" key="1">
    <source>
        <dbReference type="PIRSR" id="PIRSR602187-50"/>
    </source>
</evidence>
<dbReference type="PRINTS" id="PR00340">
    <property type="entry name" value="PIIGLNB"/>
</dbReference>
<dbReference type="RefSeq" id="WP_145050922.1">
    <property type="nucleotide sequence ID" value="NZ_CP036433.1"/>
</dbReference>